<comment type="caution">
    <text evidence="2">The sequence shown here is derived from an EMBL/GenBank/DDBJ whole genome shotgun (WGS) entry which is preliminary data.</text>
</comment>
<dbReference type="Proteomes" id="UP000223968">
    <property type="component" value="Unassembled WGS sequence"/>
</dbReference>
<protein>
    <recommendedName>
        <fullName evidence="1">2EXR domain-containing protein</fullName>
    </recommendedName>
</protein>
<feature type="domain" description="2EXR" evidence="1">
    <location>
        <begin position="3"/>
        <end position="96"/>
    </location>
</feature>
<gene>
    <name evidence="2" type="ORF">AJ79_10236</name>
</gene>
<sequence>MSFPLFSKLPLELQDLIWTFFILQTFGTAHFVRLKVKNKKASFYGRLKKQKRIYCPADLDLSRPYILNPYAPAYDGIATLLKTTRHSREIAERVRYGYPRISPSNYLVLQSGKGTFPRLCIDATTNLIIPADGAERILNIISPTLAHKIHHSQPGRMRYLAISPTCNRIPHPRLMQSDMKMYNPNLGTSILSLLKAFRKLHVLYALIEPRVLYNYTETQWEKTDWMDVQSYHVQMMGSYIDTYGKDEHTKPPHGGVFRNGRREYYEVPAKQVEGLGGLEWLIEELATATNEFAHWLQGNGWVGEFTKIRLMSWYDEKAHSPSSAHSY</sequence>
<dbReference type="AlphaFoldDB" id="A0A2B7WEW1"/>
<dbReference type="OrthoDB" id="5022951at2759"/>
<evidence type="ECO:0000313" key="3">
    <source>
        <dbReference type="Proteomes" id="UP000223968"/>
    </source>
</evidence>
<keyword evidence="3" id="KW-1185">Reference proteome</keyword>
<dbReference type="Pfam" id="PF20150">
    <property type="entry name" value="2EXR"/>
    <property type="match status" value="1"/>
</dbReference>
<organism evidence="2 3">
    <name type="scientific">Helicocarpus griseus UAMH5409</name>
    <dbReference type="NCBI Taxonomy" id="1447875"/>
    <lineage>
        <taxon>Eukaryota</taxon>
        <taxon>Fungi</taxon>
        <taxon>Dikarya</taxon>
        <taxon>Ascomycota</taxon>
        <taxon>Pezizomycotina</taxon>
        <taxon>Eurotiomycetes</taxon>
        <taxon>Eurotiomycetidae</taxon>
        <taxon>Onygenales</taxon>
        <taxon>Ajellomycetaceae</taxon>
        <taxon>Helicocarpus</taxon>
    </lineage>
</organism>
<dbReference type="EMBL" id="PDNB01000396">
    <property type="protein sequence ID" value="PGG95134.1"/>
    <property type="molecule type" value="Genomic_DNA"/>
</dbReference>
<evidence type="ECO:0000313" key="2">
    <source>
        <dbReference type="EMBL" id="PGG95134.1"/>
    </source>
</evidence>
<reference evidence="2 3" key="1">
    <citation type="submission" date="2017-10" db="EMBL/GenBank/DDBJ databases">
        <title>Comparative genomics in systemic dimorphic fungi from Ajellomycetaceae.</title>
        <authorList>
            <person name="Munoz J.F."/>
            <person name="Mcewen J.G."/>
            <person name="Clay O.K."/>
            <person name="Cuomo C.A."/>
        </authorList>
    </citation>
    <scope>NUCLEOTIDE SEQUENCE [LARGE SCALE GENOMIC DNA]</scope>
    <source>
        <strain evidence="2 3">UAMH5409</strain>
    </source>
</reference>
<dbReference type="InterPro" id="IPR045518">
    <property type="entry name" value="2EXR"/>
</dbReference>
<accession>A0A2B7WEW1</accession>
<evidence type="ECO:0000259" key="1">
    <source>
        <dbReference type="Pfam" id="PF20150"/>
    </source>
</evidence>
<proteinExistence type="predicted"/>
<name>A0A2B7WEW1_9EURO</name>